<dbReference type="KEGG" id="shj:SHELI_v1c01430"/>
<dbReference type="PATRIC" id="fig|216938.3.peg.143"/>
<dbReference type="Gene3D" id="1.20.1560.10">
    <property type="entry name" value="ABC transporter type 1, transmembrane domain"/>
    <property type="match status" value="1"/>
</dbReference>
<feature type="transmembrane region" description="Helical" evidence="8">
    <location>
        <begin position="334"/>
        <end position="359"/>
    </location>
</feature>
<evidence type="ECO:0000313" key="12">
    <source>
        <dbReference type="Proteomes" id="UP000094378"/>
    </source>
</evidence>
<dbReference type="FunFam" id="3.40.50.300:FF:000218">
    <property type="entry name" value="Multidrug ABC transporter ATP-binding protein"/>
    <property type="match status" value="1"/>
</dbReference>
<feature type="domain" description="ABC transmembrane type-1" evidence="10">
    <location>
        <begin position="151"/>
        <end position="395"/>
    </location>
</feature>
<dbReference type="EMBL" id="CP017015">
    <property type="protein sequence ID" value="AOG60098.1"/>
    <property type="molecule type" value="Genomic_DNA"/>
</dbReference>
<dbReference type="InterPro" id="IPR011527">
    <property type="entry name" value="ABC1_TM_dom"/>
</dbReference>
<feature type="domain" description="ABC transporter" evidence="9">
    <location>
        <begin position="428"/>
        <end position="665"/>
    </location>
</feature>
<dbReference type="PANTHER" id="PTHR24221:SF653">
    <property type="entry name" value="TRANSPORT ATP-BINDING PROTEIN CYDC"/>
    <property type="match status" value="1"/>
</dbReference>
<dbReference type="InterPro" id="IPR017871">
    <property type="entry name" value="ABC_transporter-like_CS"/>
</dbReference>
<dbReference type="GO" id="GO:0140359">
    <property type="term" value="F:ABC-type transporter activity"/>
    <property type="evidence" value="ECO:0007669"/>
    <property type="project" value="InterPro"/>
</dbReference>
<evidence type="ECO:0000256" key="3">
    <source>
        <dbReference type="ARBA" id="ARBA00022692"/>
    </source>
</evidence>
<evidence type="ECO:0000256" key="2">
    <source>
        <dbReference type="ARBA" id="ARBA00005417"/>
    </source>
</evidence>
<sequence>MDVKLKKTRREKKEIKRDLNYHLSNAIKNRPIMSFLLFFGTFLMALCLILNIKVIEFITQLLITKGTVDTLANTDDLQDFLNQYSAAHPNDIFWKQFSEQWQYVGAELNKPEFMQEFIHRFMYSNVEYQMHNGVYSLTVNVWGHSFGLFDLVYIIVLNIVLVIILSYAVFIIGGYISQSYETLIKKNLINKLIDQDLHYFRENKTGEIVGTLVKESNILAKHIKEAPIVYSLSMSTFVLSSVMMFFVDWKLSMWVFGLLVGCLAVIGVFIIITTKATKKIDILNQKFDNQVNEKIYSVRLIKATGNFDEEKESFEKGAKVVDLKNKIKFFFSELPAALLVGGVGTFSIASIIFGVILYHDNTNKLVSIMTSFTSGVIVMAVPILQLRQVIAEGPESIAAAINISKILKSEIYINKHELNKFEGNVNNIKFNKVTFSYPGDDKIILNNLEINLEKGKKYAFVGPTGCGKSTIAKLLLRFYDPSVGEILINDKTDLKSLNLKSWLDKVGYVDQEPQILSGTIYENICYSLGERSIEEVQEAAKKAKLHDLIMSWPNQYDTMLFERGAQLSGGQKQRLVIARLILKNPEVLVLDEATSALDNIVEKEIQEELEKLMFGRTTVSIAHRLRTIKNFDKIFVFEQGEGIVQSGTYEELIKVDGLFKELYKSNLSEK</sequence>
<dbReference type="GO" id="GO:0005886">
    <property type="term" value="C:plasma membrane"/>
    <property type="evidence" value="ECO:0007669"/>
    <property type="project" value="UniProtKB-SubCell"/>
</dbReference>
<proteinExistence type="inferred from homology"/>
<feature type="transmembrane region" description="Helical" evidence="8">
    <location>
        <begin position="365"/>
        <end position="384"/>
    </location>
</feature>
<gene>
    <name evidence="11" type="ORF">SHELI_v1c01430</name>
</gene>
<reference evidence="11 12" key="1">
    <citation type="submission" date="2016-08" db="EMBL/GenBank/DDBJ databases">
        <title>Complete genome sequence of Spiroplasma helicoides TABS-2 (DSM 22551).</title>
        <authorList>
            <person name="Shen W.-Y."/>
            <person name="Lo W.-S."/>
            <person name="Lai Y.-C."/>
            <person name="Kuo C.-H."/>
        </authorList>
    </citation>
    <scope>NUCLEOTIDE SEQUENCE [LARGE SCALE GENOMIC DNA]</scope>
    <source>
        <strain evidence="11 12">TABS-2</strain>
    </source>
</reference>
<comment type="similarity">
    <text evidence="2">Belongs to the ABC transporter superfamily.</text>
</comment>
<evidence type="ECO:0000259" key="10">
    <source>
        <dbReference type="PROSITE" id="PS50929"/>
    </source>
</evidence>
<dbReference type="SMART" id="SM00382">
    <property type="entry name" value="AAA"/>
    <property type="match status" value="1"/>
</dbReference>
<feature type="transmembrane region" description="Helical" evidence="8">
    <location>
        <begin position="253"/>
        <end position="272"/>
    </location>
</feature>
<dbReference type="Gene3D" id="3.40.50.300">
    <property type="entry name" value="P-loop containing nucleotide triphosphate hydrolases"/>
    <property type="match status" value="1"/>
</dbReference>
<evidence type="ECO:0000259" key="9">
    <source>
        <dbReference type="PROSITE" id="PS50893"/>
    </source>
</evidence>
<dbReference type="Pfam" id="PF00664">
    <property type="entry name" value="ABC_membrane"/>
    <property type="match status" value="1"/>
</dbReference>
<evidence type="ECO:0000256" key="1">
    <source>
        <dbReference type="ARBA" id="ARBA00004651"/>
    </source>
</evidence>
<dbReference type="PROSITE" id="PS50929">
    <property type="entry name" value="ABC_TM1F"/>
    <property type="match status" value="1"/>
</dbReference>
<evidence type="ECO:0000256" key="5">
    <source>
        <dbReference type="ARBA" id="ARBA00022840"/>
    </source>
</evidence>
<evidence type="ECO:0000313" key="11">
    <source>
        <dbReference type="EMBL" id="AOG60098.1"/>
    </source>
</evidence>
<keyword evidence="5 11" id="KW-0067">ATP-binding</keyword>
<dbReference type="InterPro" id="IPR027417">
    <property type="entry name" value="P-loop_NTPase"/>
</dbReference>
<dbReference type="Proteomes" id="UP000094378">
    <property type="component" value="Chromosome"/>
</dbReference>
<evidence type="ECO:0000256" key="4">
    <source>
        <dbReference type="ARBA" id="ARBA00022741"/>
    </source>
</evidence>
<dbReference type="SUPFAM" id="SSF52540">
    <property type="entry name" value="P-loop containing nucleoside triphosphate hydrolases"/>
    <property type="match status" value="1"/>
</dbReference>
<dbReference type="STRING" id="216938.SHELI_v1c01430"/>
<comment type="subcellular location">
    <subcellularLocation>
        <location evidence="1">Cell membrane</location>
        <topology evidence="1">Multi-pass membrane protein</topology>
    </subcellularLocation>
</comment>
<evidence type="ECO:0000256" key="7">
    <source>
        <dbReference type="ARBA" id="ARBA00023136"/>
    </source>
</evidence>
<dbReference type="InterPro" id="IPR003439">
    <property type="entry name" value="ABC_transporter-like_ATP-bd"/>
</dbReference>
<dbReference type="PANTHER" id="PTHR24221">
    <property type="entry name" value="ATP-BINDING CASSETTE SUB-FAMILY B"/>
    <property type="match status" value="1"/>
</dbReference>
<dbReference type="Pfam" id="PF00005">
    <property type="entry name" value="ABC_tran"/>
    <property type="match status" value="1"/>
</dbReference>
<keyword evidence="3 8" id="KW-0812">Transmembrane</keyword>
<keyword evidence="4" id="KW-0547">Nucleotide-binding</keyword>
<name>A0A1B3SJJ5_9MOLU</name>
<keyword evidence="12" id="KW-1185">Reference proteome</keyword>
<keyword evidence="6 8" id="KW-1133">Transmembrane helix</keyword>
<dbReference type="InterPro" id="IPR036640">
    <property type="entry name" value="ABC1_TM_sf"/>
</dbReference>
<dbReference type="SUPFAM" id="SSF90123">
    <property type="entry name" value="ABC transporter transmembrane region"/>
    <property type="match status" value="1"/>
</dbReference>
<evidence type="ECO:0000256" key="6">
    <source>
        <dbReference type="ARBA" id="ARBA00022989"/>
    </source>
</evidence>
<dbReference type="AlphaFoldDB" id="A0A1B3SJJ5"/>
<feature type="transmembrane region" description="Helical" evidence="8">
    <location>
        <begin position="32"/>
        <end position="52"/>
    </location>
</feature>
<dbReference type="GO" id="GO:0005524">
    <property type="term" value="F:ATP binding"/>
    <property type="evidence" value="ECO:0007669"/>
    <property type="project" value="UniProtKB-KW"/>
</dbReference>
<dbReference type="InterPro" id="IPR039421">
    <property type="entry name" value="Type_1_exporter"/>
</dbReference>
<dbReference type="GO" id="GO:0034040">
    <property type="term" value="F:ATPase-coupled lipid transmembrane transporter activity"/>
    <property type="evidence" value="ECO:0007669"/>
    <property type="project" value="TreeGrafter"/>
</dbReference>
<accession>A0A1B3SJJ5</accession>
<dbReference type="GO" id="GO:0016887">
    <property type="term" value="F:ATP hydrolysis activity"/>
    <property type="evidence" value="ECO:0007669"/>
    <property type="project" value="InterPro"/>
</dbReference>
<dbReference type="RefSeq" id="WP_069115876.1">
    <property type="nucleotide sequence ID" value="NZ_CP017015.1"/>
</dbReference>
<organism evidence="11 12">
    <name type="scientific">Spiroplasma helicoides</name>
    <dbReference type="NCBI Taxonomy" id="216938"/>
    <lineage>
        <taxon>Bacteria</taxon>
        <taxon>Bacillati</taxon>
        <taxon>Mycoplasmatota</taxon>
        <taxon>Mollicutes</taxon>
        <taxon>Entomoplasmatales</taxon>
        <taxon>Spiroplasmataceae</taxon>
        <taxon>Spiroplasma</taxon>
    </lineage>
</organism>
<dbReference type="PROSITE" id="PS00211">
    <property type="entry name" value="ABC_TRANSPORTER_1"/>
    <property type="match status" value="1"/>
</dbReference>
<feature type="transmembrane region" description="Helical" evidence="8">
    <location>
        <begin position="151"/>
        <end position="176"/>
    </location>
</feature>
<dbReference type="PROSITE" id="PS50893">
    <property type="entry name" value="ABC_TRANSPORTER_2"/>
    <property type="match status" value="1"/>
</dbReference>
<keyword evidence="7 8" id="KW-0472">Membrane</keyword>
<dbReference type="InterPro" id="IPR003593">
    <property type="entry name" value="AAA+_ATPase"/>
</dbReference>
<protein>
    <submittedName>
        <fullName evidence="11">ABC transporter ATP-binding protein</fullName>
    </submittedName>
</protein>
<evidence type="ECO:0000256" key="8">
    <source>
        <dbReference type="SAM" id="Phobius"/>
    </source>
</evidence>